<evidence type="ECO:0000256" key="3">
    <source>
        <dbReference type="ARBA" id="ARBA00022448"/>
    </source>
</evidence>
<evidence type="ECO:0000256" key="11">
    <source>
        <dbReference type="PROSITE-ProRule" id="PRU00703"/>
    </source>
</evidence>
<dbReference type="PROSITE" id="PS50042">
    <property type="entry name" value="CNMP_BINDING_3"/>
    <property type="match status" value="1"/>
</dbReference>
<dbReference type="OrthoDB" id="5353557at2759"/>
<comment type="similarity">
    <text evidence="2">Belongs to the ACDP family.</text>
</comment>
<evidence type="ECO:0000256" key="9">
    <source>
        <dbReference type="ARBA" id="ARBA00023122"/>
    </source>
</evidence>
<evidence type="ECO:0000259" key="14">
    <source>
        <dbReference type="PROSITE" id="PS51371"/>
    </source>
</evidence>
<comment type="subcellular location">
    <subcellularLocation>
        <location evidence="1">Cell membrane</location>
        <topology evidence="1">Multi-pass membrane protein</topology>
    </subcellularLocation>
</comment>
<keyword evidence="9 11" id="KW-0129">CBS domain</keyword>
<keyword evidence="3" id="KW-0813">Transport</keyword>
<protein>
    <submittedName>
        <fullName evidence="15">Uncharacterized protein</fullName>
    </submittedName>
</protein>
<dbReference type="GO" id="GO:0006811">
    <property type="term" value="P:monoatomic ion transport"/>
    <property type="evidence" value="ECO:0007669"/>
    <property type="project" value="UniProtKB-KW"/>
</dbReference>
<dbReference type="GO" id="GO:0005886">
    <property type="term" value="C:plasma membrane"/>
    <property type="evidence" value="ECO:0007669"/>
    <property type="project" value="UniProtKB-SubCell"/>
</dbReference>
<evidence type="ECO:0000256" key="1">
    <source>
        <dbReference type="ARBA" id="ARBA00004651"/>
    </source>
</evidence>
<dbReference type="InterPro" id="IPR045095">
    <property type="entry name" value="ACDP"/>
</dbReference>
<keyword evidence="7" id="KW-1133">Transmembrane helix</keyword>
<dbReference type="EMBL" id="CAJPEX010005556">
    <property type="protein sequence ID" value="CAG0923668.1"/>
    <property type="molecule type" value="Genomic_DNA"/>
</dbReference>
<evidence type="ECO:0000256" key="10">
    <source>
        <dbReference type="ARBA" id="ARBA00023136"/>
    </source>
</evidence>
<dbReference type="PROSITE" id="PS51371">
    <property type="entry name" value="CBS"/>
    <property type="match status" value="1"/>
</dbReference>
<gene>
    <name evidence="15" type="ORF">NMOB1V02_LOCUS11131</name>
</gene>
<evidence type="ECO:0000256" key="12">
    <source>
        <dbReference type="SAM" id="MobiDB-lite"/>
    </source>
</evidence>
<dbReference type="InterPro" id="IPR000644">
    <property type="entry name" value="CBS_dom"/>
</dbReference>
<feature type="domain" description="Cyclic nucleotide-binding" evidence="13">
    <location>
        <begin position="242"/>
        <end position="328"/>
    </location>
</feature>
<dbReference type="EMBL" id="OA887593">
    <property type="protein sequence ID" value="CAD7283516.1"/>
    <property type="molecule type" value="Genomic_DNA"/>
</dbReference>
<organism evidence="15">
    <name type="scientific">Notodromas monacha</name>
    <dbReference type="NCBI Taxonomy" id="399045"/>
    <lineage>
        <taxon>Eukaryota</taxon>
        <taxon>Metazoa</taxon>
        <taxon>Ecdysozoa</taxon>
        <taxon>Arthropoda</taxon>
        <taxon>Crustacea</taxon>
        <taxon>Oligostraca</taxon>
        <taxon>Ostracoda</taxon>
        <taxon>Podocopa</taxon>
        <taxon>Podocopida</taxon>
        <taxon>Cypridocopina</taxon>
        <taxon>Cypridoidea</taxon>
        <taxon>Cyprididae</taxon>
        <taxon>Notodromas</taxon>
    </lineage>
</organism>
<dbReference type="InterPro" id="IPR000595">
    <property type="entry name" value="cNMP-bd_dom"/>
</dbReference>
<evidence type="ECO:0000313" key="16">
    <source>
        <dbReference type="Proteomes" id="UP000678499"/>
    </source>
</evidence>
<keyword evidence="5" id="KW-0812">Transmembrane</keyword>
<evidence type="ECO:0000256" key="7">
    <source>
        <dbReference type="ARBA" id="ARBA00022989"/>
    </source>
</evidence>
<dbReference type="CDD" id="cd04590">
    <property type="entry name" value="CBS_pair_CorC_HlyC_assoc"/>
    <property type="match status" value="1"/>
</dbReference>
<dbReference type="Proteomes" id="UP000678499">
    <property type="component" value="Unassembled WGS sequence"/>
</dbReference>
<evidence type="ECO:0000256" key="4">
    <source>
        <dbReference type="ARBA" id="ARBA00022475"/>
    </source>
</evidence>
<name>A0A7R9GKA0_9CRUS</name>
<evidence type="ECO:0000256" key="5">
    <source>
        <dbReference type="ARBA" id="ARBA00022692"/>
    </source>
</evidence>
<reference evidence="15" key="1">
    <citation type="submission" date="2020-11" db="EMBL/GenBank/DDBJ databases">
        <authorList>
            <person name="Tran Van P."/>
        </authorList>
    </citation>
    <scope>NUCLEOTIDE SEQUENCE</scope>
</reference>
<dbReference type="FunFam" id="3.10.580.10:FF:000001">
    <property type="entry name" value="Putative metal transporter CNNM3 isoform 2"/>
    <property type="match status" value="1"/>
</dbReference>
<feature type="compositionally biased region" description="Polar residues" evidence="12">
    <location>
        <begin position="340"/>
        <end position="358"/>
    </location>
</feature>
<dbReference type="SUPFAM" id="SSF51206">
    <property type="entry name" value="cAMP-binding domain-like"/>
    <property type="match status" value="1"/>
</dbReference>
<keyword evidence="6" id="KW-0677">Repeat</keyword>
<accession>A0A7R9GKA0</accession>
<feature type="compositionally biased region" description="Polar residues" evidence="12">
    <location>
        <begin position="371"/>
        <end position="382"/>
    </location>
</feature>
<dbReference type="GO" id="GO:0010960">
    <property type="term" value="P:magnesium ion homeostasis"/>
    <property type="evidence" value="ECO:0007669"/>
    <property type="project" value="InterPro"/>
</dbReference>
<keyword evidence="16" id="KW-1185">Reference proteome</keyword>
<dbReference type="SUPFAM" id="SSF54631">
    <property type="entry name" value="CBS-domain pair"/>
    <property type="match status" value="1"/>
</dbReference>
<proteinExistence type="inferred from homology"/>
<dbReference type="InterPro" id="IPR044751">
    <property type="entry name" value="Ion_transp-like_CBS"/>
</dbReference>
<sequence>MVAGNMFALSEDVTNEYNDLERDEVNIISGALDLKKKTVSEVMTKLDDVFMLSYEAVLDFTTMSEIRRNGYSRIPVYERDRSNIVGVLYVKDLVLMDPDDDTPLKTLCDFYQNTCFFTFHDTTLDVIFRQFKGGDRGHMAFIQQVIDTGEKDPFYEVIGIVTLEDVIEEIIQAEIVDETDVFTDNRTKKRLRRNEARENESLFVNKRLDTKLRISPQLAMAALQYLSTSVEAFKPFRISEQILRKLLQQDIFFLIKAPKVWEGNGESSYMIYQRGKPEDYFVLILEGRAEVIVGSENLTFEAGPFTCFGMRALGFLDKDDPGPADQPRFSIFSTGAIQNSRSGSQQLNSVHFSQSQEKMSPGTEKKLLSKKPSTLARNTSHKNPSRDPPGDDTFEETALLVPPLCHSRPTLKKNKQKINNNNNILAGCSGACPHWNSCPSVMGKPPPPDNPVRKN</sequence>
<evidence type="ECO:0000259" key="13">
    <source>
        <dbReference type="PROSITE" id="PS50042"/>
    </source>
</evidence>
<feature type="domain" description="CBS" evidence="14">
    <location>
        <begin position="43"/>
        <end position="104"/>
    </location>
</feature>
<keyword evidence="4" id="KW-1003">Cell membrane</keyword>
<evidence type="ECO:0000256" key="8">
    <source>
        <dbReference type="ARBA" id="ARBA00023065"/>
    </source>
</evidence>
<dbReference type="PANTHER" id="PTHR12064:SF94">
    <property type="entry name" value="UNEXTENDED PROTEIN"/>
    <property type="match status" value="1"/>
</dbReference>
<dbReference type="Pfam" id="PF25562">
    <property type="entry name" value="CNBH_CNNM2_C"/>
    <property type="match status" value="1"/>
</dbReference>
<keyword evidence="10" id="KW-0472">Membrane</keyword>
<dbReference type="Gene3D" id="3.10.580.10">
    <property type="entry name" value="CBS-domain"/>
    <property type="match status" value="1"/>
</dbReference>
<dbReference type="PANTHER" id="PTHR12064">
    <property type="entry name" value="METAL TRANSPORTER CNNM"/>
    <property type="match status" value="1"/>
</dbReference>
<dbReference type="Pfam" id="PF00571">
    <property type="entry name" value="CBS"/>
    <property type="match status" value="1"/>
</dbReference>
<evidence type="ECO:0000256" key="6">
    <source>
        <dbReference type="ARBA" id="ARBA00022737"/>
    </source>
</evidence>
<dbReference type="AlphaFoldDB" id="A0A7R9GKA0"/>
<dbReference type="GO" id="GO:0022857">
    <property type="term" value="F:transmembrane transporter activity"/>
    <property type="evidence" value="ECO:0007669"/>
    <property type="project" value="TreeGrafter"/>
</dbReference>
<dbReference type="InterPro" id="IPR018490">
    <property type="entry name" value="cNMP-bd_dom_sf"/>
</dbReference>
<feature type="region of interest" description="Disordered" evidence="12">
    <location>
        <begin position="340"/>
        <end position="394"/>
    </location>
</feature>
<keyword evidence="8" id="KW-0406">Ion transport</keyword>
<evidence type="ECO:0000313" key="15">
    <source>
        <dbReference type="EMBL" id="CAD7283516.1"/>
    </source>
</evidence>
<evidence type="ECO:0000256" key="2">
    <source>
        <dbReference type="ARBA" id="ARBA00010484"/>
    </source>
</evidence>
<dbReference type="InterPro" id="IPR046342">
    <property type="entry name" value="CBS_dom_sf"/>
</dbReference>